<dbReference type="AlphaFoldDB" id="A0A4V2F1B9"/>
<accession>A0A4V2F1B9</accession>
<evidence type="ECO:0000313" key="2">
    <source>
        <dbReference type="Proteomes" id="UP000292039"/>
    </source>
</evidence>
<protein>
    <submittedName>
        <fullName evidence="1">Uncharacterized protein</fullName>
    </submittedName>
</protein>
<comment type="caution">
    <text evidence="1">The sequence shown here is derived from an EMBL/GenBank/DDBJ whole genome shotgun (WGS) entry which is preliminary data.</text>
</comment>
<gene>
    <name evidence="1" type="ORF">EV679_0335</name>
</gene>
<proteinExistence type="predicted"/>
<dbReference type="RefSeq" id="WP_130486386.1">
    <property type="nucleotide sequence ID" value="NZ_CBCSEB010000003.1"/>
</dbReference>
<evidence type="ECO:0000313" key="1">
    <source>
        <dbReference type="EMBL" id="RZS73147.1"/>
    </source>
</evidence>
<organism evidence="1 2">
    <name type="scientific">Kerstersia gyiorum</name>
    <dbReference type="NCBI Taxonomy" id="206506"/>
    <lineage>
        <taxon>Bacteria</taxon>
        <taxon>Pseudomonadati</taxon>
        <taxon>Pseudomonadota</taxon>
        <taxon>Betaproteobacteria</taxon>
        <taxon>Burkholderiales</taxon>
        <taxon>Alcaligenaceae</taxon>
        <taxon>Kerstersia</taxon>
    </lineage>
</organism>
<reference evidence="1 2" key="1">
    <citation type="submission" date="2019-02" db="EMBL/GenBank/DDBJ databases">
        <title>Genomic Encyclopedia of Type Strains, Phase IV (KMG-IV): sequencing the most valuable type-strain genomes for metagenomic binning, comparative biology and taxonomic classification.</title>
        <authorList>
            <person name="Goeker M."/>
        </authorList>
    </citation>
    <scope>NUCLEOTIDE SEQUENCE [LARGE SCALE GENOMIC DNA]</scope>
    <source>
        <strain evidence="1 2">DSM 16618</strain>
    </source>
</reference>
<name>A0A4V2F1B9_9BURK</name>
<dbReference type="Proteomes" id="UP000292039">
    <property type="component" value="Unassembled WGS sequence"/>
</dbReference>
<sequence length="126" mass="13976">MSNAITMNALTTTRPMRVFLDNRRWPYQVTLQSPSHKANQPANGSQRLLYCVTAALEAAHECLQVHQYQAAPDGTGYEIDRNGGQVSVVIDPRIITPDRLRAVWPVLVAAMNDALTQSQILFKEAA</sequence>
<dbReference type="EMBL" id="SGWZ01000001">
    <property type="protein sequence ID" value="RZS73147.1"/>
    <property type="molecule type" value="Genomic_DNA"/>
</dbReference>